<dbReference type="Proteomes" id="UP001432109">
    <property type="component" value="Segment"/>
</dbReference>
<evidence type="ECO:0008006" key="3">
    <source>
        <dbReference type="Google" id="ProtNLM"/>
    </source>
</evidence>
<protein>
    <recommendedName>
        <fullName evidence="3">Major tail protein</fullName>
    </recommendedName>
</protein>
<proteinExistence type="predicted"/>
<reference evidence="1" key="1">
    <citation type="submission" date="2023-12" db="EMBL/GenBank/DDBJ databases">
        <title>Isolation and Characterisation of Novel Lytic Bacteriophages for therapeutic applications in Prosthetic Joint Infections.</title>
        <authorList>
            <person name="Burton N."/>
            <person name="Melo L.D.R."/>
            <person name="Pearce B."/>
            <person name="Tadesse M.D."/>
            <person name="Vryonis E."/>
            <person name="Sagona A."/>
        </authorList>
    </citation>
    <scope>NUCLEOTIDE SEQUENCE</scope>
</reference>
<name>A0AAX4J782_9CAUD</name>
<accession>A0AAX4J782</accession>
<dbReference type="Gene3D" id="2.60.40.10">
    <property type="entry name" value="Immunoglobulins"/>
    <property type="match status" value="1"/>
</dbReference>
<dbReference type="EMBL" id="PP034390">
    <property type="protein sequence ID" value="WRW34744.1"/>
    <property type="molecule type" value="Genomic_DNA"/>
</dbReference>
<dbReference type="InterPro" id="IPR013783">
    <property type="entry name" value="Ig-like_fold"/>
</dbReference>
<gene>
    <name evidence="1" type="ORF">CF5_0148</name>
</gene>
<evidence type="ECO:0000313" key="2">
    <source>
        <dbReference type="Proteomes" id="UP001432109"/>
    </source>
</evidence>
<evidence type="ECO:0000313" key="1">
    <source>
        <dbReference type="EMBL" id="WRW34744.1"/>
    </source>
</evidence>
<organism evidence="1 2">
    <name type="scientific">Staphylococcus phage CF5</name>
    <dbReference type="NCBI Taxonomy" id="3113739"/>
    <lineage>
        <taxon>Viruses</taxon>
        <taxon>Duplodnaviria</taxon>
        <taxon>Heunggongvirae</taxon>
        <taxon>Uroviricota</taxon>
        <taxon>Caudoviricetes</taxon>
        <taxon>Herelleviridae</taxon>
        <taxon>Twortvirinae</taxon>
        <taxon>Silviavirus</taxon>
    </lineage>
</organism>
<sequence>MEKTLKVYSEGKVVGQQVVKDGEPTNVKITGLTSSTTYPAGKFKVSFSNDSGESEKVDVPEFTTVAKEVNTEVETGA</sequence>